<evidence type="ECO:0000313" key="2">
    <source>
        <dbReference type="EMBL" id="GAA3550432.1"/>
    </source>
</evidence>
<proteinExistence type="predicted"/>
<sequence length="100" mass="10619">MWWWLEVFSSWAPVVVVRIGTSTIADPNGAHIGPQARLHPANGTASPSYFRPIQRPRTQAPQPPHESRTPVRHPASGSGGLETPARDTSTGGASDGGAKE</sequence>
<gene>
    <name evidence="2" type="ORF">GCM10022235_17640</name>
</gene>
<keyword evidence="3" id="KW-1185">Reference proteome</keyword>
<evidence type="ECO:0000256" key="1">
    <source>
        <dbReference type="SAM" id="MobiDB-lite"/>
    </source>
</evidence>
<feature type="region of interest" description="Disordered" evidence="1">
    <location>
        <begin position="24"/>
        <end position="100"/>
    </location>
</feature>
<comment type="caution">
    <text evidence="2">The sequence shown here is derived from an EMBL/GenBank/DDBJ whole genome shotgun (WGS) entry which is preliminary data.</text>
</comment>
<dbReference type="Proteomes" id="UP001501222">
    <property type="component" value="Unassembled WGS sequence"/>
</dbReference>
<accession>A0ABP6WGN9</accession>
<name>A0ABP6WGN9_9ACTN</name>
<protein>
    <recommendedName>
        <fullName evidence="4">Secreted protein</fullName>
    </recommendedName>
</protein>
<reference evidence="3" key="1">
    <citation type="journal article" date="2019" name="Int. J. Syst. Evol. Microbiol.">
        <title>The Global Catalogue of Microorganisms (GCM) 10K type strain sequencing project: providing services to taxonomists for standard genome sequencing and annotation.</title>
        <authorList>
            <consortium name="The Broad Institute Genomics Platform"/>
            <consortium name="The Broad Institute Genome Sequencing Center for Infectious Disease"/>
            <person name="Wu L."/>
            <person name="Ma J."/>
        </authorList>
    </citation>
    <scope>NUCLEOTIDE SEQUENCE [LARGE SCALE GENOMIC DNA]</scope>
    <source>
        <strain evidence="3">JCM 16928</strain>
    </source>
</reference>
<dbReference type="EMBL" id="BAABAA010000002">
    <property type="protein sequence ID" value="GAA3550432.1"/>
    <property type="molecule type" value="Genomic_DNA"/>
</dbReference>
<evidence type="ECO:0000313" key="3">
    <source>
        <dbReference type="Proteomes" id="UP001501222"/>
    </source>
</evidence>
<organism evidence="2 3">
    <name type="scientific">Kribbella ginsengisoli</name>
    <dbReference type="NCBI Taxonomy" id="363865"/>
    <lineage>
        <taxon>Bacteria</taxon>
        <taxon>Bacillati</taxon>
        <taxon>Actinomycetota</taxon>
        <taxon>Actinomycetes</taxon>
        <taxon>Propionibacteriales</taxon>
        <taxon>Kribbellaceae</taxon>
        <taxon>Kribbella</taxon>
    </lineage>
</organism>
<evidence type="ECO:0008006" key="4">
    <source>
        <dbReference type="Google" id="ProtNLM"/>
    </source>
</evidence>